<dbReference type="InterPro" id="IPR011006">
    <property type="entry name" value="CheY-like_superfamily"/>
</dbReference>
<keyword evidence="2 8" id="KW-0597">Phosphoprotein</keyword>
<keyword evidence="3" id="KW-0902">Two-component regulatory system</keyword>
<dbReference type="GO" id="GO:0000156">
    <property type="term" value="F:phosphorelay response regulator activity"/>
    <property type="evidence" value="ECO:0007669"/>
    <property type="project" value="TreeGrafter"/>
</dbReference>
<keyword evidence="5 9" id="KW-0238">DNA-binding</keyword>
<evidence type="ECO:0000256" key="7">
    <source>
        <dbReference type="ARBA" id="ARBA00024867"/>
    </source>
</evidence>
<dbReference type="PROSITE" id="PS51755">
    <property type="entry name" value="OMPR_PHOB"/>
    <property type="match status" value="1"/>
</dbReference>
<evidence type="ECO:0000313" key="13">
    <source>
        <dbReference type="Proteomes" id="UP000199584"/>
    </source>
</evidence>
<dbReference type="GO" id="GO:0005829">
    <property type="term" value="C:cytosol"/>
    <property type="evidence" value="ECO:0007669"/>
    <property type="project" value="TreeGrafter"/>
</dbReference>
<dbReference type="InterPro" id="IPR039420">
    <property type="entry name" value="WalR-like"/>
</dbReference>
<evidence type="ECO:0000256" key="4">
    <source>
        <dbReference type="ARBA" id="ARBA00023015"/>
    </source>
</evidence>
<dbReference type="CDD" id="cd00383">
    <property type="entry name" value="trans_reg_C"/>
    <property type="match status" value="1"/>
</dbReference>
<dbReference type="Proteomes" id="UP000199584">
    <property type="component" value="Unassembled WGS sequence"/>
</dbReference>
<dbReference type="OrthoDB" id="9790442at2"/>
<dbReference type="InterPro" id="IPR001867">
    <property type="entry name" value="OmpR/PhoB-type_DNA-bd"/>
</dbReference>
<gene>
    <name evidence="12" type="ORF">SAMN05660706_1546</name>
</gene>
<organism evidence="12 13">
    <name type="scientific">Desulfoscipio geothermicus DSM 3669</name>
    <dbReference type="NCBI Taxonomy" id="1121426"/>
    <lineage>
        <taxon>Bacteria</taxon>
        <taxon>Bacillati</taxon>
        <taxon>Bacillota</taxon>
        <taxon>Clostridia</taxon>
        <taxon>Eubacteriales</taxon>
        <taxon>Desulfallaceae</taxon>
        <taxon>Desulfoscipio</taxon>
    </lineage>
</organism>
<dbReference type="PROSITE" id="PS50110">
    <property type="entry name" value="RESPONSE_REGULATORY"/>
    <property type="match status" value="1"/>
</dbReference>
<dbReference type="PANTHER" id="PTHR48111:SF36">
    <property type="entry name" value="TRANSCRIPTIONAL REGULATORY PROTEIN CUTR"/>
    <property type="match status" value="1"/>
</dbReference>
<proteinExistence type="predicted"/>
<dbReference type="InterPro" id="IPR036388">
    <property type="entry name" value="WH-like_DNA-bd_sf"/>
</dbReference>
<dbReference type="InterPro" id="IPR001789">
    <property type="entry name" value="Sig_transdc_resp-reg_receiver"/>
</dbReference>
<keyword evidence="4" id="KW-0805">Transcription regulation</keyword>
<evidence type="ECO:0000256" key="6">
    <source>
        <dbReference type="ARBA" id="ARBA00023163"/>
    </source>
</evidence>
<evidence type="ECO:0000259" key="10">
    <source>
        <dbReference type="PROSITE" id="PS50110"/>
    </source>
</evidence>
<feature type="domain" description="OmpR/PhoB-type" evidence="11">
    <location>
        <begin position="124"/>
        <end position="223"/>
    </location>
</feature>
<dbReference type="RefSeq" id="WP_092487841.1">
    <property type="nucleotide sequence ID" value="NZ_FOYM01000054.1"/>
</dbReference>
<keyword evidence="6" id="KW-0804">Transcription</keyword>
<dbReference type="GO" id="GO:0032993">
    <property type="term" value="C:protein-DNA complex"/>
    <property type="evidence" value="ECO:0007669"/>
    <property type="project" value="TreeGrafter"/>
</dbReference>
<dbReference type="GO" id="GO:0000976">
    <property type="term" value="F:transcription cis-regulatory region binding"/>
    <property type="evidence" value="ECO:0007669"/>
    <property type="project" value="TreeGrafter"/>
</dbReference>
<dbReference type="EMBL" id="FOYM01000054">
    <property type="protein sequence ID" value="SFR18219.1"/>
    <property type="molecule type" value="Genomic_DNA"/>
</dbReference>
<evidence type="ECO:0000313" key="12">
    <source>
        <dbReference type="EMBL" id="SFR18219.1"/>
    </source>
</evidence>
<evidence type="ECO:0000256" key="1">
    <source>
        <dbReference type="ARBA" id="ARBA00018672"/>
    </source>
</evidence>
<comment type="function">
    <text evidence="7">May play the central regulatory role in sporulation. It may be an element of the effector pathway responsible for the activation of sporulation genes in response to nutritional stress. Spo0A may act in concert with spo0H (a sigma factor) to control the expression of some genes that are critical to the sporulation process.</text>
</comment>
<dbReference type="PANTHER" id="PTHR48111">
    <property type="entry name" value="REGULATOR OF RPOS"/>
    <property type="match status" value="1"/>
</dbReference>
<evidence type="ECO:0000256" key="9">
    <source>
        <dbReference type="PROSITE-ProRule" id="PRU01091"/>
    </source>
</evidence>
<protein>
    <recommendedName>
        <fullName evidence="1">Stage 0 sporulation protein A homolog</fullName>
    </recommendedName>
</protein>
<dbReference type="AlphaFoldDB" id="A0A1I6EKD4"/>
<dbReference type="STRING" id="39060.SAMN05660706_1546"/>
<keyword evidence="13" id="KW-1185">Reference proteome</keyword>
<evidence type="ECO:0000256" key="2">
    <source>
        <dbReference type="ARBA" id="ARBA00022553"/>
    </source>
</evidence>
<feature type="DNA-binding region" description="OmpR/PhoB-type" evidence="9">
    <location>
        <begin position="124"/>
        <end position="223"/>
    </location>
</feature>
<dbReference type="FunFam" id="3.40.50.2300:FF:000002">
    <property type="entry name" value="DNA-binding response regulator PhoP"/>
    <property type="match status" value="1"/>
</dbReference>
<dbReference type="SMART" id="SM00862">
    <property type="entry name" value="Trans_reg_C"/>
    <property type="match status" value="1"/>
</dbReference>
<name>A0A1I6EKD4_9FIRM</name>
<evidence type="ECO:0000259" key="11">
    <source>
        <dbReference type="PROSITE" id="PS51755"/>
    </source>
</evidence>
<dbReference type="SMART" id="SM00448">
    <property type="entry name" value="REC"/>
    <property type="match status" value="1"/>
</dbReference>
<feature type="domain" description="Response regulatory" evidence="10">
    <location>
        <begin position="2"/>
        <end position="116"/>
    </location>
</feature>
<dbReference type="Pfam" id="PF00486">
    <property type="entry name" value="Trans_reg_C"/>
    <property type="match status" value="1"/>
</dbReference>
<dbReference type="Gene3D" id="1.10.10.10">
    <property type="entry name" value="Winged helix-like DNA-binding domain superfamily/Winged helix DNA-binding domain"/>
    <property type="match status" value="1"/>
</dbReference>
<evidence type="ECO:0000256" key="5">
    <source>
        <dbReference type="ARBA" id="ARBA00023125"/>
    </source>
</evidence>
<dbReference type="Pfam" id="PF00072">
    <property type="entry name" value="Response_reg"/>
    <property type="match status" value="1"/>
</dbReference>
<evidence type="ECO:0000256" key="3">
    <source>
        <dbReference type="ARBA" id="ARBA00023012"/>
    </source>
</evidence>
<reference evidence="13" key="1">
    <citation type="submission" date="2016-10" db="EMBL/GenBank/DDBJ databases">
        <authorList>
            <person name="Varghese N."/>
            <person name="Submissions S."/>
        </authorList>
    </citation>
    <scope>NUCLEOTIDE SEQUENCE [LARGE SCALE GENOMIC DNA]</scope>
    <source>
        <strain evidence="13">DSM 3669</strain>
    </source>
</reference>
<dbReference type="Gene3D" id="6.10.250.690">
    <property type="match status" value="1"/>
</dbReference>
<sequence length="239" mass="27412">MRLLVVEDEKDLATTLAKELKREGYAVDLAMDGKEALSLAVINDYDLVVLDLNLPEIDGLDVLSRLRANHPLAKILILTARIEVEDRVQGLDMGAHDYLTKPFYLKELKARVRALLRRDFVTQDTVLRCGHLIMDTAKHIVWCNNRPLNLTRKEFAILRYMLLRTGKVVSQEELLEHIWDESVNPFTNVVRVHINTLRRKLGDNAENPTYIETVPGVGYRLKEPIFTCNSDYKETGDTQ</sequence>
<dbReference type="GO" id="GO:0006355">
    <property type="term" value="P:regulation of DNA-templated transcription"/>
    <property type="evidence" value="ECO:0007669"/>
    <property type="project" value="InterPro"/>
</dbReference>
<dbReference type="Gene3D" id="3.40.50.2300">
    <property type="match status" value="1"/>
</dbReference>
<dbReference type="SUPFAM" id="SSF52172">
    <property type="entry name" value="CheY-like"/>
    <property type="match status" value="1"/>
</dbReference>
<evidence type="ECO:0000256" key="8">
    <source>
        <dbReference type="PROSITE-ProRule" id="PRU00169"/>
    </source>
</evidence>
<dbReference type="FunFam" id="1.10.10.10:FF:000018">
    <property type="entry name" value="DNA-binding response regulator ResD"/>
    <property type="match status" value="1"/>
</dbReference>
<accession>A0A1I6EKD4</accession>
<feature type="modified residue" description="4-aspartylphosphate" evidence="8">
    <location>
        <position position="51"/>
    </location>
</feature>